<dbReference type="SUPFAM" id="SSF82649">
    <property type="entry name" value="SufE/NifU"/>
    <property type="match status" value="2"/>
</dbReference>
<feature type="domain" description="NIF system FeS cluster assembly NifU N-terminal" evidence="1">
    <location>
        <begin position="95"/>
        <end position="169"/>
    </location>
</feature>
<dbReference type="Pfam" id="PF01592">
    <property type="entry name" value="NifU_N"/>
    <property type="match status" value="1"/>
</dbReference>
<dbReference type="CDD" id="cd06664">
    <property type="entry name" value="IscU_like"/>
    <property type="match status" value="1"/>
</dbReference>
<dbReference type="GO" id="GO:0016226">
    <property type="term" value="P:iron-sulfur cluster assembly"/>
    <property type="evidence" value="ECO:0007669"/>
    <property type="project" value="InterPro"/>
</dbReference>
<dbReference type="OrthoDB" id="9804157at2"/>
<organism evidence="2 3">
    <name type="scientific">Cryobacterium melibiosiphilum</name>
    <dbReference type="NCBI Taxonomy" id="995039"/>
    <lineage>
        <taxon>Bacteria</taxon>
        <taxon>Bacillati</taxon>
        <taxon>Actinomycetota</taxon>
        <taxon>Actinomycetes</taxon>
        <taxon>Micrococcales</taxon>
        <taxon>Microbacteriaceae</taxon>
        <taxon>Cryobacterium</taxon>
    </lineage>
</organism>
<name>A0A3A5MDJ9_9MICO</name>
<gene>
    <name evidence="2" type="ORF">D6T64_11150</name>
</gene>
<sequence length="187" mass="20221">MSDLQNLYQQIILDHSKARHGAAPQPLGSIDDIPIPNGTHLGQSHQVNTTCGDDVTLRVVVKVDPPTPEQLAISNSLPFEISGDDPRLPKLIAYVDQVQWSGDGCSISMASASVLHDLLTKLPVEDALELLGTFREVLRSRGKIEPDEEVLGDAAAFGGVSRYPARVKCAMLPWVAFEAALNEAERS</sequence>
<dbReference type="Gene3D" id="3.90.1010.10">
    <property type="match status" value="1"/>
</dbReference>
<evidence type="ECO:0000259" key="1">
    <source>
        <dbReference type="Pfam" id="PF01592"/>
    </source>
</evidence>
<dbReference type="Proteomes" id="UP000272015">
    <property type="component" value="Unassembled WGS sequence"/>
</dbReference>
<dbReference type="GO" id="GO:0051536">
    <property type="term" value="F:iron-sulfur cluster binding"/>
    <property type="evidence" value="ECO:0007669"/>
    <property type="project" value="InterPro"/>
</dbReference>
<dbReference type="AlphaFoldDB" id="A0A3A5MDJ9"/>
<keyword evidence="3" id="KW-1185">Reference proteome</keyword>
<dbReference type="GO" id="GO:0005506">
    <property type="term" value="F:iron ion binding"/>
    <property type="evidence" value="ECO:0007669"/>
    <property type="project" value="InterPro"/>
</dbReference>
<comment type="caution">
    <text evidence="2">The sequence shown here is derived from an EMBL/GenBank/DDBJ whole genome shotgun (WGS) entry which is preliminary data.</text>
</comment>
<accession>A0A3A5MDJ9</accession>
<evidence type="ECO:0000313" key="2">
    <source>
        <dbReference type="EMBL" id="RJT88200.1"/>
    </source>
</evidence>
<proteinExistence type="predicted"/>
<reference evidence="2 3" key="1">
    <citation type="submission" date="2018-09" db="EMBL/GenBank/DDBJ databases">
        <title>Novel species of Cryobacterium.</title>
        <authorList>
            <person name="Liu Q."/>
            <person name="Xin Y.-H."/>
        </authorList>
    </citation>
    <scope>NUCLEOTIDE SEQUENCE [LARGE SCALE GENOMIC DNA]</scope>
    <source>
        <strain evidence="2 3">Hh39</strain>
    </source>
</reference>
<dbReference type="RefSeq" id="WP_119974747.1">
    <property type="nucleotide sequence ID" value="NZ_JBHSQA010000007.1"/>
</dbReference>
<dbReference type="InterPro" id="IPR002871">
    <property type="entry name" value="NIF_FeS_clus_asmbl_NifU_N"/>
</dbReference>
<protein>
    <submittedName>
        <fullName evidence="2">Iron-sulfur cluster assembly scaffold protein</fullName>
    </submittedName>
</protein>
<dbReference type="EMBL" id="QZVS01000084">
    <property type="protein sequence ID" value="RJT88200.1"/>
    <property type="molecule type" value="Genomic_DNA"/>
</dbReference>
<evidence type="ECO:0000313" key="3">
    <source>
        <dbReference type="Proteomes" id="UP000272015"/>
    </source>
</evidence>